<accession>A0A3D9L2K5</accession>
<dbReference type="RefSeq" id="WP_115868250.1">
    <property type="nucleotide sequence ID" value="NZ_QREG01000009.1"/>
</dbReference>
<reference evidence="1 2" key="1">
    <citation type="submission" date="2018-07" db="EMBL/GenBank/DDBJ databases">
        <title>Genomic Encyclopedia of Type Strains, Phase IV (KMG-IV): sequencing the most valuable type-strain genomes for metagenomic binning, comparative biology and taxonomic classification.</title>
        <authorList>
            <person name="Goeker M."/>
        </authorList>
    </citation>
    <scope>NUCLEOTIDE SEQUENCE [LARGE SCALE GENOMIC DNA]</scope>
    <source>
        <strain evidence="1 2">DSM 4134</strain>
    </source>
</reference>
<dbReference type="OrthoDB" id="982713at2"/>
<dbReference type="Proteomes" id="UP000256779">
    <property type="component" value="Unassembled WGS sequence"/>
</dbReference>
<protein>
    <submittedName>
        <fullName evidence="1">Uncharacterized protein</fullName>
    </submittedName>
</protein>
<proteinExistence type="predicted"/>
<sequence length="77" mass="8985">MTKTFTKNDLVRFLYDELTNDEKRALAQALLTDNELQNELDLLRSTMTELSKVSYKPSQRSVDKILEFSKGYHKQSV</sequence>
<name>A0A3D9L2K5_MARFU</name>
<evidence type="ECO:0000313" key="2">
    <source>
        <dbReference type="Proteomes" id="UP000256779"/>
    </source>
</evidence>
<dbReference type="AlphaFoldDB" id="A0A3D9L2K5"/>
<comment type="caution">
    <text evidence="1">The sequence shown here is derived from an EMBL/GenBank/DDBJ whole genome shotgun (WGS) entry which is preliminary data.</text>
</comment>
<keyword evidence="2" id="KW-1185">Reference proteome</keyword>
<gene>
    <name evidence="1" type="ORF">C7460_109140</name>
</gene>
<dbReference type="EMBL" id="QREG01000009">
    <property type="protein sequence ID" value="RED98948.1"/>
    <property type="molecule type" value="Genomic_DNA"/>
</dbReference>
<organism evidence="1 2">
    <name type="scientific">Marinoscillum furvescens DSM 4134</name>
    <dbReference type="NCBI Taxonomy" id="1122208"/>
    <lineage>
        <taxon>Bacteria</taxon>
        <taxon>Pseudomonadati</taxon>
        <taxon>Bacteroidota</taxon>
        <taxon>Cytophagia</taxon>
        <taxon>Cytophagales</taxon>
        <taxon>Reichenbachiellaceae</taxon>
        <taxon>Marinoscillum</taxon>
    </lineage>
</organism>
<evidence type="ECO:0000313" key="1">
    <source>
        <dbReference type="EMBL" id="RED98948.1"/>
    </source>
</evidence>